<dbReference type="InterPro" id="IPR015943">
    <property type="entry name" value="WD40/YVTN_repeat-like_dom_sf"/>
</dbReference>
<dbReference type="Proteomes" id="UP000270296">
    <property type="component" value="Unassembled WGS sequence"/>
</dbReference>
<dbReference type="OrthoDB" id="427795at2759"/>
<dbReference type="InterPro" id="IPR022052">
    <property type="entry name" value="Histone-bd_RBBP4-like_N"/>
</dbReference>
<accession>A0A183IUX7</accession>
<dbReference type="PANTHER" id="PTHR22850">
    <property type="entry name" value="WD40 REPEAT FAMILY"/>
    <property type="match status" value="1"/>
</dbReference>
<organism evidence="6">
    <name type="scientific">Soboliphyme baturini</name>
    <dbReference type="NCBI Taxonomy" id="241478"/>
    <lineage>
        <taxon>Eukaryota</taxon>
        <taxon>Metazoa</taxon>
        <taxon>Ecdysozoa</taxon>
        <taxon>Nematoda</taxon>
        <taxon>Enoplea</taxon>
        <taxon>Dorylaimia</taxon>
        <taxon>Dioctophymatida</taxon>
        <taxon>Dioctophymatoidea</taxon>
        <taxon>Soboliphymatidae</taxon>
        <taxon>Soboliphyme</taxon>
    </lineage>
</organism>
<name>A0A183IUX7_9BILA</name>
<reference evidence="4 5" key="2">
    <citation type="submission" date="2018-11" db="EMBL/GenBank/DDBJ databases">
        <authorList>
            <consortium name="Pathogen Informatics"/>
        </authorList>
    </citation>
    <scope>NUCLEOTIDE SEQUENCE [LARGE SCALE GENOMIC DNA]</scope>
</reference>
<evidence type="ECO:0000313" key="4">
    <source>
        <dbReference type="EMBL" id="VDP13050.1"/>
    </source>
</evidence>
<proteinExistence type="predicted"/>
<evidence type="ECO:0000256" key="2">
    <source>
        <dbReference type="ARBA" id="ARBA00022737"/>
    </source>
</evidence>
<keyword evidence="1" id="KW-0853">WD repeat</keyword>
<protein>
    <submittedName>
        <fullName evidence="6">CAF1C_H4-bd domain-containing protein</fullName>
    </submittedName>
</protein>
<keyword evidence="2" id="KW-0677">Repeat</keyword>
<dbReference type="Pfam" id="PF12265">
    <property type="entry name" value="CAF1C_H4-bd"/>
    <property type="match status" value="1"/>
</dbReference>
<dbReference type="EMBL" id="UZAM01010612">
    <property type="protein sequence ID" value="VDP13050.1"/>
    <property type="molecule type" value="Genomic_DNA"/>
</dbReference>
<sequence length="219" mass="25044">MSEGSEETINEEYKIWKKNAAFLYDFVVTQSLEWPSLTVQWVPGVSKFVKIPYLFCVFVSYVNSAVVLCSSLRSTRDDYVIHKLIYGTHTSEEQNYLIIASVHLPTDNARFDVSTYDAENSKFGGFGGAGFNIEVYQRINHDGEVNRARYMPQNTNIIATKTPSSEVFVFDLLKQPLNPGMDANVLFFNLTTEFCSPNLIRKSVRWLNRFFAFICSHSL</sequence>
<gene>
    <name evidence="4" type="ORF">SBAD_LOCUS7424</name>
</gene>
<dbReference type="InterPro" id="IPR050459">
    <property type="entry name" value="WD_repeat_RBAP46/RBAP48/MSI1"/>
</dbReference>
<feature type="domain" description="Histone-binding protein RBBP4-like N-terminal" evidence="3">
    <location>
        <begin position="11"/>
        <end position="106"/>
    </location>
</feature>
<reference evidence="6" key="1">
    <citation type="submission" date="2016-06" db="UniProtKB">
        <authorList>
            <consortium name="WormBaseParasite"/>
        </authorList>
    </citation>
    <scope>IDENTIFICATION</scope>
</reference>
<dbReference type="WBParaSite" id="SBAD_0000770301-mRNA-1">
    <property type="protein sequence ID" value="SBAD_0000770301-mRNA-1"/>
    <property type="gene ID" value="SBAD_0000770301"/>
</dbReference>
<dbReference type="Gene3D" id="2.130.10.10">
    <property type="entry name" value="YVTN repeat-like/Quinoprotein amine dehydrogenase"/>
    <property type="match status" value="1"/>
</dbReference>
<evidence type="ECO:0000313" key="6">
    <source>
        <dbReference type="WBParaSite" id="SBAD_0000770301-mRNA-1"/>
    </source>
</evidence>
<evidence type="ECO:0000313" key="5">
    <source>
        <dbReference type="Proteomes" id="UP000270296"/>
    </source>
</evidence>
<evidence type="ECO:0000256" key="1">
    <source>
        <dbReference type="ARBA" id="ARBA00022574"/>
    </source>
</evidence>
<keyword evidence="5" id="KW-1185">Reference proteome</keyword>
<evidence type="ECO:0000259" key="3">
    <source>
        <dbReference type="Pfam" id="PF12265"/>
    </source>
</evidence>
<dbReference type="AlphaFoldDB" id="A0A183IUX7"/>